<dbReference type="EMBL" id="QGTX01000001">
    <property type="protein sequence ID" value="PWW20887.1"/>
    <property type="molecule type" value="Genomic_DNA"/>
</dbReference>
<evidence type="ECO:0000313" key="2">
    <source>
        <dbReference type="Proteomes" id="UP000246661"/>
    </source>
</evidence>
<name>A0A317QDG2_9ACTN</name>
<protein>
    <recommendedName>
        <fullName evidence="3">DNA-binding protein</fullName>
    </recommendedName>
</protein>
<sequence>MTNEQLDTLRRYDRAEAAQILNIPETWLKRWVTARCIPHQRSGHPDGVQQRGVWFTWADILAIGQMLPELMTERQAKRAAAGGAHSAAPDAPKLLTADVLDRWASTGLR</sequence>
<reference evidence="2" key="1">
    <citation type="submission" date="2018-05" db="EMBL/GenBank/DDBJ databases">
        <authorList>
            <person name="Klenk H.-P."/>
            <person name="Huntemann M."/>
            <person name="Clum A."/>
            <person name="Pillay M."/>
            <person name="Palaniappan K."/>
            <person name="Varghese N."/>
            <person name="Mikhailova N."/>
            <person name="Stamatis D."/>
            <person name="Reddy T."/>
            <person name="Daum C."/>
            <person name="Shapiro N."/>
            <person name="Ivanova N."/>
            <person name="Kyrpides N."/>
            <person name="Woyke T."/>
        </authorList>
    </citation>
    <scope>NUCLEOTIDE SEQUENCE [LARGE SCALE GENOMIC DNA]</scope>
    <source>
        <strain evidence="2">DSM 45417</strain>
    </source>
</reference>
<evidence type="ECO:0008006" key="3">
    <source>
        <dbReference type="Google" id="ProtNLM"/>
    </source>
</evidence>
<dbReference type="OrthoDB" id="3788906at2"/>
<dbReference type="RefSeq" id="WP_110003880.1">
    <property type="nucleotide sequence ID" value="NZ_QGTX01000001.1"/>
</dbReference>
<organism evidence="1 2">
    <name type="scientific">Geodermatophilus normandii</name>
    <dbReference type="NCBI Taxonomy" id="1137989"/>
    <lineage>
        <taxon>Bacteria</taxon>
        <taxon>Bacillati</taxon>
        <taxon>Actinomycetota</taxon>
        <taxon>Actinomycetes</taxon>
        <taxon>Geodermatophilales</taxon>
        <taxon>Geodermatophilaceae</taxon>
        <taxon>Geodermatophilus</taxon>
    </lineage>
</organism>
<comment type="caution">
    <text evidence="1">The sequence shown here is derived from an EMBL/GenBank/DDBJ whole genome shotgun (WGS) entry which is preliminary data.</text>
</comment>
<dbReference type="AlphaFoldDB" id="A0A317QDG2"/>
<dbReference type="Proteomes" id="UP000246661">
    <property type="component" value="Unassembled WGS sequence"/>
</dbReference>
<gene>
    <name evidence="1" type="ORF">JD79_00011</name>
</gene>
<keyword evidence="2" id="KW-1185">Reference proteome</keyword>
<proteinExistence type="predicted"/>
<evidence type="ECO:0000313" key="1">
    <source>
        <dbReference type="EMBL" id="PWW20887.1"/>
    </source>
</evidence>
<accession>A0A317QDG2</accession>